<dbReference type="InterPro" id="IPR012469">
    <property type="entry name" value="DUF1688"/>
</dbReference>
<keyword evidence="2" id="KW-1185">Reference proteome</keyword>
<sequence>MNKDIDYILSAKAVRERTAKIFDLTLEGKTNFNYHEDKLEGVSKFVLEVIRENYPDLKIPFHSRWGHFQVGSVDRNAKLDSELSSLDKVERARVKLDLVITSVLLDAGAGPTWKFDEEGESYNRSEGLGVASWHMFINGAFSNDGSRRADAKKLMEISKTDIEKAFQVSEKNPLVGAQGRAGLLASLGKCIESKPEIFKDGRPGNIIDYMIGEHGQKFAATDLLKAVLLHFGDIWPSRITVDGVSLGDVWNHPSLGEKDDLNSLVAFHKLSQWLTYSLIEPIVEAGCEVHSVNEMTGLAEYRNGGLLIDMDLISLKDPALLEVAHKPDSEVIIEWRALTVCLLDKIADIVRKELNFSEEEFPLAKVLEGGTWWAGRRVAKQKREDSSPPLKLDSDGTVF</sequence>
<gene>
    <name evidence="1" type="ordered locus">BMS_0597</name>
</gene>
<dbReference type="eggNOG" id="COG0807">
    <property type="taxonomic scope" value="Bacteria"/>
</dbReference>
<dbReference type="PANTHER" id="PTHR31687">
    <property type="match status" value="1"/>
</dbReference>
<dbReference type="STRING" id="862908.BMS_0597"/>
<evidence type="ECO:0000313" key="2">
    <source>
        <dbReference type="Proteomes" id="UP000008963"/>
    </source>
</evidence>
<reference evidence="2" key="1">
    <citation type="journal article" date="2013" name="ISME J.">
        <title>A small predatory core genome in the divergent marine Bacteriovorax marinus SJ and the terrestrial Bdellovibrio bacteriovorus.</title>
        <authorList>
            <person name="Crossman L.C."/>
            <person name="Chen H."/>
            <person name="Cerdeno-Tarraga A.M."/>
            <person name="Brooks K."/>
            <person name="Quail M.A."/>
            <person name="Pineiro S.A."/>
            <person name="Hobley L."/>
            <person name="Sockett R.E."/>
            <person name="Bentley S.D."/>
            <person name="Parkhill J."/>
            <person name="Williams H.N."/>
            <person name="Stine O.C."/>
        </authorList>
    </citation>
    <scope>NUCLEOTIDE SEQUENCE [LARGE SCALE GENOMIC DNA]</scope>
    <source>
        <strain evidence="2">ATCC BAA-682 / DSM 15412 / SJ</strain>
    </source>
</reference>
<evidence type="ECO:0000313" key="1">
    <source>
        <dbReference type="EMBL" id="CBW25504.1"/>
    </source>
</evidence>
<dbReference type="PATRIC" id="fig|862908.3.peg.572"/>
<dbReference type="Proteomes" id="UP000008963">
    <property type="component" value="Chromosome"/>
</dbReference>
<dbReference type="Pfam" id="PF07958">
    <property type="entry name" value="DUF1688"/>
    <property type="match status" value="1"/>
</dbReference>
<proteinExistence type="predicted"/>
<organism evidence="1 2">
    <name type="scientific">Halobacteriovorax marinus (strain ATCC BAA-682 / DSM 15412 / SJ)</name>
    <name type="common">Bacteriovorax marinus</name>
    <dbReference type="NCBI Taxonomy" id="862908"/>
    <lineage>
        <taxon>Bacteria</taxon>
        <taxon>Pseudomonadati</taxon>
        <taxon>Bdellovibrionota</taxon>
        <taxon>Bacteriovoracia</taxon>
        <taxon>Bacteriovoracales</taxon>
        <taxon>Halobacteriovoraceae</taxon>
        <taxon>Halobacteriovorax</taxon>
    </lineage>
</organism>
<accession>E1X533</accession>
<protein>
    <recommendedName>
        <fullName evidence="3">Uracil phosphoribosyltransferase</fullName>
    </recommendedName>
</protein>
<dbReference type="PANTHER" id="PTHR31687:SF3">
    <property type="entry name" value="PROTEIN URG3"/>
    <property type="match status" value="1"/>
</dbReference>
<evidence type="ECO:0008006" key="3">
    <source>
        <dbReference type="Google" id="ProtNLM"/>
    </source>
</evidence>
<dbReference type="RefSeq" id="WP_014243291.1">
    <property type="nucleotide sequence ID" value="NC_016620.1"/>
</dbReference>
<dbReference type="EMBL" id="FQ312005">
    <property type="protein sequence ID" value="CBW25504.1"/>
    <property type="molecule type" value="Genomic_DNA"/>
</dbReference>
<dbReference type="KEGG" id="bmx:BMS_0597"/>
<name>E1X533_HALMS</name>
<dbReference type="AlphaFoldDB" id="E1X533"/>
<dbReference type="OrthoDB" id="5288514at2"/>
<dbReference type="HOGENOM" id="CLU_026445_1_0_7"/>